<dbReference type="Proteomes" id="UP001189624">
    <property type="component" value="Chromosome 5"/>
</dbReference>
<reference evidence="2" key="1">
    <citation type="submission" date="2023-10" db="EMBL/GenBank/DDBJ databases">
        <authorList>
            <person name="Domelevo Entfellner J.-B."/>
        </authorList>
    </citation>
    <scope>NUCLEOTIDE SEQUENCE</scope>
</reference>
<evidence type="ECO:0000313" key="3">
    <source>
        <dbReference type="Proteomes" id="UP001189624"/>
    </source>
</evidence>
<feature type="region of interest" description="Disordered" evidence="1">
    <location>
        <begin position="14"/>
        <end position="50"/>
    </location>
</feature>
<evidence type="ECO:0000256" key="1">
    <source>
        <dbReference type="SAM" id="MobiDB-lite"/>
    </source>
</evidence>
<feature type="compositionally biased region" description="Basic and acidic residues" evidence="1">
    <location>
        <begin position="22"/>
        <end position="41"/>
    </location>
</feature>
<dbReference type="EMBL" id="OY731402">
    <property type="protein sequence ID" value="CAJ1958395.1"/>
    <property type="molecule type" value="Genomic_DNA"/>
</dbReference>
<proteinExistence type="predicted"/>
<dbReference type="Gramene" id="rna-AYBTSS11_LOCUS17713">
    <property type="protein sequence ID" value="CAJ1958395.1"/>
    <property type="gene ID" value="gene-AYBTSS11_LOCUS17713"/>
</dbReference>
<sequence>MSFFSSLFNCLVSSSSSSSCKRVSDIEHGRESKAPSSEKQKSKSKSKGTPVVHEQLCLPIPIAALID</sequence>
<dbReference type="AlphaFoldDB" id="A0AA86TAV3"/>
<accession>A0AA86TAV3</accession>
<protein>
    <submittedName>
        <fullName evidence="2">Uncharacterized protein</fullName>
    </submittedName>
</protein>
<evidence type="ECO:0000313" key="2">
    <source>
        <dbReference type="EMBL" id="CAJ1958395.1"/>
    </source>
</evidence>
<name>A0AA86TAV3_9FABA</name>
<gene>
    <name evidence="2" type="ORF">AYBTSS11_LOCUS17713</name>
</gene>
<keyword evidence="3" id="KW-1185">Reference proteome</keyword>
<organism evidence="2 3">
    <name type="scientific">Sphenostylis stenocarpa</name>
    <dbReference type="NCBI Taxonomy" id="92480"/>
    <lineage>
        <taxon>Eukaryota</taxon>
        <taxon>Viridiplantae</taxon>
        <taxon>Streptophyta</taxon>
        <taxon>Embryophyta</taxon>
        <taxon>Tracheophyta</taxon>
        <taxon>Spermatophyta</taxon>
        <taxon>Magnoliopsida</taxon>
        <taxon>eudicotyledons</taxon>
        <taxon>Gunneridae</taxon>
        <taxon>Pentapetalae</taxon>
        <taxon>rosids</taxon>
        <taxon>fabids</taxon>
        <taxon>Fabales</taxon>
        <taxon>Fabaceae</taxon>
        <taxon>Papilionoideae</taxon>
        <taxon>50 kb inversion clade</taxon>
        <taxon>NPAAA clade</taxon>
        <taxon>indigoferoid/millettioid clade</taxon>
        <taxon>Phaseoleae</taxon>
        <taxon>Sphenostylis</taxon>
    </lineage>
</organism>